<dbReference type="RefSeq" id="XP_009160615.1">
    <property type="nucleotide sequence ID" value="XM_009162367.1"/>
</dbReference>
<protein>
    <submittedName>
        <fullName evidence="2">Uncharacterized protein</fullName>
    </submittedName>
</protein>
<dbReference type="InParanoid" id="H6CAJ0"/>
<accession>H6CAJ0</accession>
<evidence type="ECO:0000313" key="2">
    <source>
        <dbReference type="EMBL" id="EHY60154.1"/>
    </source>
</evidence>
<organism evidence="2 3">
    <name type="scientific">Exophiala dermatitidis (strain ATCC 34100 / CBS 525.76 / NIH/UT8656)</name>
    <name type="common">Black yeast</name>
    <name type="synonym">Wangiella dermatitidis</name>
    <dbReference type="NCBI Taxonomy" id="858893"/>
    <lineage>
        <taxon>Eukaryota</taxon>
        <taxon>Fungi</taxon>
        <taxon>Dikarya</taxon>
        <taxon>Ascomycota</taxon>
        <taxon>Pezizomycotina</taxon>
        <taxon>Eurotiomycetes</taxon>
        <taxon>Chaetothyriomycetidae</taxon>
        <taxon>Chaetothyriales</taxon>
        <taxon>Herpotrichiellaceae</taxon>
        <taxon>Exophiala</taxon>
    </lineage>
</organism>
<feature type="non-terminal residue" evidence="2">
    <location>
        <position position="1"/>
    </location>
</feature>
<dbReference type="GeneID" id="20312764"/>
<keyword evidence="3" id="KW-1185">Reference proteome</keyword>
<reference evidence="2" key="1">
    <citation type="submission" date="2011-07" db="EMBL/GenBank/DDBJ databases">
        <title>The Genome Sequence of Exophiala (Wangiella) dermatitidis NIH/UT8656.</title>
        <authorList>
            <consortium name="The Broad Institute Genome Sequencing Platform"/>
            <person name="Cuomo C."/>
            <person name="Wang Z."/>
            <person name="Hunicke-Smith S."/>
            <person name="Szanislo P.J."/>
            <person name="Earl A."/>
            <person name="Young S.K."/>
            <person name="Zeng Q."/>
            <person name="Gargeya S."/>
            <person name="Fitzgerald M."/>
            <person name="Haas B."/>
            <person name="Abouelleil A."/>
            <person name="Alvarado L."/>
            <person name="Arachchi H.M."/>
            <person name="Berlin A."/>
            <person name="Brown A."/>
            <person name="Chapman S.B."/>
            <person name="Chen Z."/>
            <person name="Dunbar C."/>
            <person name="Freedman E."/>
            <person name="Gearin G."/>
            <person name="Gellesch M."/>
            <person name="Goldberg J."/>
            <person name="Griggs A."/>
            <person name="Gujja S."/>
            <person name="Heiman D."/>
            <person name="Howarth C."/>
            <person name="Larson L."/>
            <person name="Lui A."/>
            <person name="MacDonald P.J.P."/>
            <person name="Montmayeur A."/>
            <person name="Murphy C."/>
            <person name="Neiman D."/>
            <person name="Pearson M."/>
            <person name="Priest M."/>
            <person name="Roberts A."/>
            <person name="Saif S."/>
            <person name="Shea T."/>
            <person name="Shenoy N."/>
            <person name="Sisk P."/>
            <person name="Stolte C."/>
            <person name="Sykes S."/>
            <person name="Wortman J."/>
            <person name="Nusbaum C."/>
            <person name="Birren B."/>
        </authorList>
    </citation>
    <scope>NUCLEOTIDE SEQUENCE</scope>
    <source>
        <strain evidence="2">NIH/UT8656</strain>
    </source>
</reference>
<evidence type="ECO:0000256" key="1">
    <source>
        <dbReference type="SAM" id="MobiDB-lite"/>
    </source>
</evidence>
<dbReference type="HOGENOM" id="CLU_2418985_0_0_1"/>
<name>H6CAJ0_EXODN</name>
<dbReference type="Proteomes" id="UP000007304">
    <property type="component" value="Unassembled WGS sequence"/>
</dbReference>
<dbReference type="VEuPathDB" id="FungiDB:HMPREF1120_08125"/>
<sequence length="91" mass="10281">VLNTVRTSSTRKKTARPQHFSTSARPATRPPPTTLHAHTGISWVPPFRRRLESPLMSQMIQLFLMQLNGVRSVGKRMRFISSPNSGLRTRG</sequence>
<feature type="region of interest" description="Disordered" evidence="1">
    <location>
        <begin position="1"/>
        <end position="39"/>
    </location>
</feature>
<gene>
    <name evidence="2" type="ORF">HMPREF1120_08125</name>
</gene>
<dbReference type="EMBL" id="JH226136">
    <property type="protein sequence ID" value="EHY60154.1"/>
    <property type="molecule type" value="Genomic_DNA"/>
</dbReference>
<evidence type="ECO:0000313" key="3">
    <source>
        <dbReference type="Proteomes" id="UP000007304"/>
    </source>
</evidence>
<dbReference type="AlphaFoldDB" id="H6CAJ0"/>
<proteinExistence type="predicted"/>